<dbReference type="BioCyc" id="DPIE1322246:BN4_RS11205-MONOMER"/>
<proteinExistence type="inferred from homology"/>
<dbReference type="InterPro" id="IPR035905">
    <property type="entry name" value="Barstar-like_sf"/>
</dbReference>
<dbReference type="eggNOG" id="COG2732">
    <property type="taxonomic scope" value="Bacteria"/>
</dbReference>
<keyword evidence="4" id="KW-1185">Reference proteome</keyword>
<reference evidence="4" key="2">
    <citation type="journal article" date="2013" name="Stand. Genomic Sci.">
        <title>Complete genome sequence of Desulfocapsa sulfexigens, a marine deltaproteobacterium specialized in disproportionating inorganic sulfur compounds.</title>
        <authorList>
            <person name="Finster K.W."/>
            <person name="Kjeldsen K.U."/>
            <person name="Kube M."/>
            <person name="Reinhardt R."/>
            <person name="Mussmann M."/>
            <person name="Amann R."/>
            <person name="Schreiber L."/>
        </authorList>
    </citation>
    <scope>NUCLEOTIDE SEQUENCE [LARGE SCALE GENOMIC DNA]</scope>
    <source>
        <strain evidence="4">DSM 10523 / SB164P1</strain>
    </source>
</reference>
<dbReference type="Proteomes" id="UP000011724">
    <property type="component" value="Chromosome"/>
</dbReference>
<feature type="domain" description="Barstar (barnase inhibitor)" evidence="2">
    <location>
        <begin position="1"/>
        <end position="80"/>
    </location>
</feature>
<dbReference type="STRING" id="1322246.BN4_12228"/>
<protein>
    <submittedName>
        <fullName evidence="3">Barstar</fullName>
    </submittedName>
</protein>
<evidence type="ECO:0000259" key="2">
    <source>
        <dbReference type="Pfam" id="PF01337"/>
    </source>
</evidence>
<dbReference type="HOGENOM" id="CLU_121832_2_1_7"/>
<dbReference type="Pfam" id="PF01337">
    <property type="entry name" value="Barstar"/>
    <property type="match status" value="1"/>
</dbReference>
<evidence type="ECO:0000313" key="3">
    <source>
        <dbReference type="EMBL" id="CCH49463.1"/>
    </source>
</evidence>
<dbReference type="AlphaFoldDB" id="M1WX21"/>
<dbReference type="KEGG" id="dpi:BN4_12228"/>
<dbReference type="OrthoDB" id="5295683at2"/>
<dbReference type="Gene3D" id="3.30.370.10">
    <property type="entry name" value="Barstar-like"/>
    <property type="match status" value="1"/>
</dbReference>
<gene>
    <name evidence="3" type="ordered locus">BN4_12228</name>
</gene>
<dbReference type="SUPFAM" id="SSF52038">
    <property type="entry name" value="Barstar-related"/>
    <property type="match status" value="1"/>
</dbReference>
<organism evidence="3 4">
    <name type="scientific">Pseudodesulfovibrio piezophilus (strain DSM 21447 / JCM 15486 / C1TLV30)</name>
    <name type="common">Desulfovibrio piezophilus</name>
    <dbReference type="NCBI Taxonomy" id="1322246"/>
    <lineage>
        <taxon>Bacteria</taxon>
        <taxon>Pseudomonadati</taxon>
        <taxon>Thermodesulfobacteriota</taxon>
        <taxon>Desulfovibrionia</taxon>
        <taxon>Desulfovibrionales</taxon>
        <taxon>Desulfovibrionaceae</taxon>
    </lineage>
</organism>
<dbReference type="InterPro" id="IPR000468">
    <property type="entry name" value="Barstar"/>
</dbReference>
<reference evidence="3 4" key="1">
    <citation type="journal article" date="2013" name="PLoS ONE">
        <title>The first genomic and proteomic characterization of a deep-sea sulfate reducer: insights into the piezophilic lifestyle of Desulfovibrio piezophilus.</title>
        <authorList>
            <person name="Pradel N."/>
            <person name="Ji B."/>
            <person name="Gimenez G."/>
            <person name="Talla E."/>
            <person name="Lenoble P."/>
            <person name="Garel M."/>
            <person name="Tamburini C."/>
            <person name="Fourquet P."/>
            <person name="Lebrun R."/>
            <person name="Bertin P."/>
            <person name="Denis Y."/>
            <person name="Pophillat M."/>
            <person name="Barbe V."/>
            <person name="Ollivier B."/>
            <person name="Dolla A."/>
        </authorList>
    </citation>
    <scope>NUCLEOTIDE SEQUENCE [LARGE SCALE GENOMIC DNA]</scope>
    <source>
        <strain evidence="4">DSM 10523 / SB164P1</strain>
    </source>
</reference>
<dbReference type="EMBL" id="FO203427">
    <property type="protein sequence ID" value="CCH49463.1"/>
    <property type="molecule type" value="Genomic_DNA"/>
</dbReference>
<comment type="similarity">
    <text evidence="1">Belongs to the barstar family.</text>
</comment>
<evidence type="ECO:0000256" key="1">
    <source>
        <dbReference type="ARBA" id="ARBA00006845"/>
    </source>
</evidence>
<accession>M1WX21</accession>
<dbReference type="RefSeq" id="WP_015415507.1">
    <property type="nucleotide sequence ID" value="NC_020409.1"/>
</dbReference>
<evidence type="ECO:0000313" key="4">
    <source>
        <dbReference type="Proteomes" id="UP000011724"/>
    </source>
</evidence>
<sequence>MSSVELNGKKMRSIQSLHWELKKKLDLPDYYGENLDALWDCLTGWIDVPTYISWTNASIVEESIPKYYKKILDILKEAEAEGLIKLSISK</sequence>
<dbReference type="CDD" id="cd05142">
    <property type="entry name" value="Barstar"/>
    <property type="match status" value="1"/>
</dbReference>
<name>M1WX21_PSEP2</name>